<name>A0ABU0K5H5_9BACL</name>
<evidence type="ECO:0000256" key="4">
    <source>
        <dbReference type="ARBA" id="ARBA00022544"/>
    </source>
</evidence>
<keyword evidence="10" id="KW-1185">Reference proteome</keyword>
<evidence type="ECO:0000313" key="9">
    <source>
        <dbReference type="EMBL" id="MDQ0483549.1"/>
    </source>
</evidence>
<feature type="transmembrane region" description="Helical" evidence="8">
    <location>
        <begin position="328"/>
        <end position="352"/>
    </location>
</feature>
<evidence type="ECO:0000256" key="3">
    <source>
        <dbReference type="ARBA" id="ARBA00022448"/>
    </source>
</evidence>
<feature type="transmembrane region" description="Helical" evidence="8">
    <location>
        <begin position="303"/>
        <end position="322"/>
    </location>
</feature>
<feature type="transmembrane region" description="Helical" evidence="8">
    <location>
        <begin position="6"/>
        <end position="26"/>
    </location>
</feature>
<evidence type="ECO:0000256" key="1">
    <source>
        <dbReference type="ARBA" id="ARBA00004141"/>
    </source>
</evidence>
<keyword evidence="5 8" id="KW-0812">Transmembrane</keyword>
<gene>
    <name evidence="9" type="ORF">QO000_002531</name>
</gene>
<keyword evidence="3" id="KW-0813">Transport</keyword>
<comment type="similarity">
    <text evidence="2">Belongs to the amino acid-polyamine-organocation (APC) superfamily. Spore germination protein (SGP) (TC 2.A.3.9) family.</text>
</comment>
<dbReference type="PANTHER" id="PTHR34975">
    <property type="entry name" value="SPORE GERMINATION PROTEIN A2"/>
    <property type="match status" value="1"/>
</dbReference>
<proteinExistence type="inferred from homology"/>
<keyword evidence="7 8" id="KW-0472">Membrane</keyword>
<dbReference type="InterPro" id="IPR004761">
    <property type="entry name" value="Spore_GerAB"/>
</dbReference>
<dbReference type="GeneID" id="301327829"/>
<evidence type="ECO:0000256" key="7">
    <source>
        <dbReference type="ARBA" id="ARBA00023136"/>
    </source>
</evidence>
<dbReference type="Pfam" id="PF03845">
    <property type="entry name" value="Spore_permease"/>
    <property type="match status" value="1"/>
</dbReference>
<dbReference type="Proteomes" id="UP001226720">
    <property type="component" value="Unassembled WGS sequence"/>
</dbReference>
<keyword evidence="4" id="KW-0309">Germination</keyword>
<accession>A0ABU0K5H5</accession>
<organism evidence="9 10">
    <name type="scientific">Guptibacillus hwajinpoensis</name>
    <dbReference type="NCBI Taxonomy" id="208199"/>
    <lineage>
        <taxon>Bacteria</taxon>
        <taxon>Bacillati</taxon>
        <taxon>Bacillota</taxon>
        <taxon>Bacilli</taxon>
        <taxon>Bacillales</taxon>
        <taxon>Guptibacillaceae</taxon>
        <taxon>Guptibacillus</taxon>
    </lineage>
</organism>
<feature type="transmembrane region" description="Helical" evidence="8">
    <location>
        <begin position="183"/>
        <end position="204"/>
    </location>
</feature>
<feature type="transmembrane region" description="Helical" evidence="8">
    <location>
        <begin position="80"/>
        <end position="100"/>
    </location>
</feature>
<feature type="transmembrane region" description="Helical" evidence="8">
    <location>
        <begin position="267"/>
        <end position="291"/>
    </location>
</feature>
<evidence type="ECO:0000256" key="2">
    <source>
        <dbReference type="ARBA" id="ARBA00007998"/>
    </source>
</evidence>
<keyword evidence="6 8" id="KW-1133">Transmembrane helix</keyword>
<evidence type="ECO:0000256" key="6">
    <source>
        <dbReference type="ARBA" id="ARBA00022989"/>
    </source>
</evidence>
<feature type="transmembrane region" description="Helical" evidence="8">
    <location>
        <begin position="38"/>
        <end position="60"/>
    </location>
</feature>
<evidence type="ECO:0000313" key="10">
    <source>
        <dbReference type="Proteomes" id="UP001226720"/>
    </source>
</evidence>
<evidence type="ECO:0000256" key="5">
    <source>
        <dbReference type="ARBA" id="ARBA00022692"/>
    </source>
</evidence>
<dbReference type="PANTHER" id="PTHR34975:SF2">
    <property type="entry name" value="SPORE GERMINATION PROTEIN A2"/>
    <property type="match status" value="1"/>
</dbReference>
<reference evidence="9" key="1">
    <citation type="submission" date="2023-07" db="EMBL/GenBank/DDBJ databases">
        <title>Genomic Encyclopedia of Type Strains, Phase IV (KMG-IV): sequencing the most valuable type-strain genomes for metagenomic binning, comparative biology and taxonomic classification.</title>
        <authorList>
            <person name="Goeker M."/>
        </authorList>
    </citation>
    <scope>NUCLEOTIDE SEQUENCE [LARGE SCALE GENOMIC DNA]</scope>
    <source>
        <strain evidence="9">JSM 076093</strain>
    </source>
</reference>
<protein>
    <submittedName>
        <fullName evidence="9">Spore germination protein (Amino acid permease)</fullName>
    </submittedName>
</protein>
<feature type="transmembrane region" description="Helical" evidence="8">
    <location>
        <begin position="145"/>
        <end position="162"/>
    </location>
</feature>
<comment type="subcellular location">
    <subcellularLocation>
        <location evidence="1">Membrane</location>
        <topology evidence="1">Multi-pass membrane protein</topology>
    </subcellularLocation>
</comment>
<dbReference type="EMBL" id="JAUSWM010000004">
    <property type="protein sequence ID" value="MDQ0483549.1"/>
    <property type="molecule type" value="Genomic_DNA"/>
</dbReference>
<comment type="caution">
    <text evidence="9">The sequence shown here is derived from an EMBL/GenBank/DDBJ whole genome shotgun (WGS) entry which is preliminary data.</text>
</comment>
<feature type="transmembrane region" description="Helical" evidence="8">
    <location>
        <begin position="112"/>
        <end position="133"/>
    </location>
</feature>
<feature type="transmembrane region" description="Helical" evidence="8">
    <location>
        <begin position="216"/>
        <end position="237"/>
    </location>
</feature>
<evidence type="ECO:0000256" key="8">
    <source>
        <dbReference type="SAM" id="Phobius"/>
    </source>
</evidence>
<dbReference type="RefSeq" id="WP_301552203.1">
    <property type="nucleotide sequence ID" value="NZ_JAQRMZ010000006.1"/>
</dbReference>
<sequence>MSEKIAPFPLAILIYMIQSGVTLYKLPRMLAVNFGTNGWIMVLIVSFIVIINLLLISLVIRYRIGENVFEIMEGLISVKVMLPFYMLLAVTWSLLAILVSKDFILITQVLSLQNTNSSMLIVILMVLTFYLGIKDVYTISKATNIFFILTIWMTLLMIYHIPHTSFLRLTPFIFKEGKNAVEGIIQVYTGFLGFELVLFLFPYVDQSKPKWFHSVYYGHLITTIVYASTCFMSYLYFSLDQLKITSYPVLNLIAYVEIELIERIESFVFNLFLMKILVTLVLYIWASCLLLERVIPKLSRKQSLVILIVTGMLLSLKVNVMADVGNWLLIVGFVAAALAVGLPMILLIVIGIRTYRGDHRA</sequence>